<dbReference type="EMBL" id="CAVMBE010000085">
    <property type="protein sequence ID" value="CAK4033387.1"/>
    <property type="molecule type" value="Genomic_DNA"/>
</dbReference>
<dbReference type="Gene3D" id="3.40.50.11990">
    <property type="entry name" value="RNA polymerase II accessory factor, Cdc73 C-terminal domain"/>
    <property type="match status" value="1"/>
</dbReference>
<dbReference type="Pfam" id="PF05179">
    <property type="entry name" value="CDC73_C"/>
    <property type="match status" value="1"/>
</dbReference>
<dbReference type="PANTHER" id="PTHR12466:SF8">
    <property type="entry name" value="PARAFIBROMIN"/>
    <property type="match status" value="1"/>
</dbReference>
<evidence type="ECO:0000256" key="5">
    <source>
        <dbReference type="SAM" id="MobiDB-lite"/>
    </source>
</evidence>
<dbReference type="GO" id="GO:0032968">
    <property type="term" value="P:positive regulation of transcription elongation by RNA polymerase II"/>
    <property type="evidence" value="ECO:0007669"/>
    <property type="project" value="TreeGrafter"/>
</dbReference>
<sequence length="430" mass="48194">MSATVDGLPPDPLLLLRKTIAANKTPILTTDPDPSNQAQSDVSLAQAQFLIFNFESPQDGGQHIAVPLTQETRFVSAAHKQALHLRVVYFYWLHKDSNTTTTLQDLQALNDELKQSGKEETILNIPFTERIDLNGWLQGNTGENGSEFIQSLDDNKAVRVEADDAAKQIAGDADVEMRDAGMDDSKRREEGERLKMIYAGERKMGDHNTVLRGIKIQDFSGIRKYSSLFLGKAKPAQQQAGTTTALTNNPALRPPVKPSHANRRVEPIILLSSSFSSLLRMPNIKSFLAEGVYQPLESSGEAPNILHISRNLRSIYAGHPTRFILVDDPSHFRPDYWNRVVAVFTTGQTWQFKNYKWQNPAELFSHALGVYVGWKGEMVPETVKGWGRGVMSVQIDKGPNRWQDREVVETIWSNIEARMRAMAWGKDGAR</sequence>
<name>A0AAI8Z6K6_9PEZI</name>
<dbReference type="Proteomes" id="UP001296104">
    <property type="component" value="Unassembled WGS sequence"/>
</dbReference>
<evidence type="ECO:0000313" key="7">
    <source>
        <dbReference type="EMBL" id="CAK4033387.1"/>
    </source>
</evidence>
<dbReference type="GO" id="GO:0016593">
    <property type="term" value="C:Cdc73/Paf1 complex"/>
    <property type="evidence" value="ECO:0007669"/>
    <property type="project" value="InterPro"/>
</dbReference>
<protein>
    <submittedName>
        <fullName evidence="7">Cell division control 73</fullName>
    </submittedName>
</protein>
<keyword evidence="3" id="KW-0804">Transcription</keyword>
<keyword evidence="8" id="KW-1185">Reference proteome</keyword>
<evidence type="ECO:0000256" key="3">
    <source>
        <dbReference type="ARBA" id="ARBA00023163"/>
    </source>
</evidence>
<keyword evidence="7" id="KW-0131">Cell cycle</keyword>
<keyword evidence="7" id="KW-0132">Cell division</keyword>
<evidence type="ECO:0000259" key="6">
    <source>
        <dbReference type="Pfam" id="PF05179"/>
    </source>
</evidence>
<proteinExistence type="inferred from homology"/>
<dbReference type="InterPro" id="IPR031336">
    <property type="entry name" value="CDC73_C"/>
</dbReference>
<evidence type="ECO:0000256" key="2">
    <source>
        <dbReference type="ARBA" id="ARBA00010427"/>
    </source>
</evidence>
<evidence type="ECO:0000256" key="4">
    <source>
        <dbReference type="ARBA" id="ARBA00023242"/>
    </source>
</evidence>
<comment type="caution">
    <text evidence="7">The sequence shown here is derived from an EMBL/GenBank/DDBJ whole genome shotgun (WGS) entry which is preliminary data.</text>
</comment>
<dbReference type="PANTHER" id="PTHR12466">
    <property type="entry name" value="CDC73 DOMAIN PROTEIN"/>
    <property type="match status" value="1"/>
</dbReference>
<dbReference type="AlphaFoldDB" id="A0AAI8Z6K6"/>
<comment type="similarity">
    <text evidence="2">Belongs to the CDC73 family.</text>
</comment>
<reference evidence="7" key="1">
    <citation type="submission" date="2023-11" db="EMBL/GenBank/DDBJ databases">
        <authorList>
            <person name="Alioto T."/>
            <person name="Alioto T."/>
            <person name="Gomez Garrido J."/>
        </authorList>
    </citation>
    <scope>NUCLEOTIDE SEQUENCE</scope>
</reference>
<dbReference type="GO" id="GO:0051301">
    <property type="term" value="P:cell division"/>
    <property type="evidence" value="ECO:0007669"/>
    <property type="project" value="UniProtKB-KW"/>
</dbReference>
<dbReference type="GO" id="GO:0006368">
    <property type="term" value="P:transcription elongation by RNA polymerase II"/>
    <property type="evidence" value="ECO:0007669"/>
    <property type="project" value="InterPro"/>
</dbReference>
<evidence type="ECO:0000256" key="1">
    <source>
        <dbReference type="ARBA" id="ARBA00004123"/>
    </source>
</evidence>
<dbReference type="InterPro" id="IPR038103">
    <property type="entry name" value="CDC73_C_sf"/>
</dbReference>
<gene>
    <name evidence="7" type="ORF">LECACI_7A008545</name>
</gene>
<feature type="domain" description="Cell division control protein 73 C-terminal" evidence="6">
    <location>
        <begin position="264"/>
        <end position="417"/>
    </location>
</feature>
<organism evidence="7 8">
    <name type="scientific">Lecanosticta acicola</name>
    <dbReference type="NCBI Taxonomy" id="111012"/>
    <lineage>
        <taxon>Eukaryota</taxon>
        <taxon>Fungi</taxon>
        <taxon>Dikarya</taxon>
        <taxon>Ascomycota</taxon>
        <taxon>Pezizomycotina</taxon>
        <taxon>Dothideomycetes</taxon>
        <taxon>Dothideomycetidae</taxon>
        <taxon>Mycosphaerellales</taxon>
        <taxon>Mycosphaerellaceae</taxon>
        <taxon>Lecanosticta</taxon>
    </lineage>
</organism>
<keyword evidence="4" id="KW-0539">Nucleus</keyword>
<accession>A0AAI8Z6K6</accession>
<dbReference type="InterPro" id="IPR007852">
    <property type="entry name" value="Cdc73/Parafibromin"/>
</dbReference>
<comment type="subcellular location">
    <subcellularLocation>
        <location evidence="1">Nucleus</location>
    </subcellularLocation>
</comment>
<evidence type="ECO:0000313" key="8">
    <source>
        <dbReference type="Proteomes" id="UP001296104"/>
    </source>
</evidence>
<feature type="region of interest" description="Disordered" evidence="5">
    <location>
        <begin position="239"/>
        <end position="259"/>
    </location>
</feature>
<dbReference type="GO" id="GO:0000993">
    <property type="term" value="F:RNA polymerase II complex binding"/>
    <property type="evidence" value="ECO:0007669"/>
    <property type="project" value="TreeGrafter"/>
</dbReference>